<keyword evidence="1" id="KW-0805">Transcription regulation</keyword>
<dbReference type="InterPro" id="IPR018060">
    <property type="entry name" value="HTH_AraC"/>
</dbReference>
<dbReference type="Pfam" id="PF12833">
    <property type="entry name" value="HTH_18"/>
    <property type="match status" value="1"/>
</dbReference>
<evidence type="ECO:0000256" key="3">
    <source>
        <dbReference type="ARBA" id="ARBA00023163"/>
    </source>
</evidence>
<keyword evidence="2" id="KW-0238">DNA-binding</keyword>
<evidence type="ECO:0000313" key="5">
    <source>
        <dbReference type="EMBL" id="MFD1410933.1"/>
    </source>
</evidence>
<dbReference type="PANTHER" id="PTHR43280:SF2">
    <property type="entry name" value="HTH-TYPE TRANSCRIPTIONAL REGULATOR EXSA"/>
    <property type="match status" value="1"/>
</dbReference>
<evidence type="ECO:0000313" key="6">
    <source>
        <dbReference type="Proteomes" id="UP001597191"/>
    </source>
</evidence>
<dbReference type="InterPro" id="IPR013096">
    <property type="entry name" value="Cupin_2"/>
</dbReference>
<dbReference type="PROSITE" id="PS01124">
    <property type="entry name" value="HTH_ARAC_FAMILY_2"/>
    <property type="match status" value="1"/>
</dbReference>
<keyword evidence="3" id="KW-0804">Transcription</keyword>
<proteinExistence type="predicted"/>
<dbReference type="Proteomes" id="UP001597191">
    <property type="component" value="Unassembled WGS sequence"/>
</dbReference>
<dbReference type="Gene3D" id="1.10.10.60">
    <property type="entry name" value="Homeodomain-like"/>
    <property type="match status" value="1"/>
</dbReference>
<sequence length="285" mass="32779">MTITHETVQLLPRLPFKYYEHDPLTSINVAPHWHEGIELNYLLAGDELHFVTDGQTTLYHPGDLWAVNRRVVHSATGSDTADWQEFGIIIDDDFLQKQLPASSNWQVTLAGEHSAIDAPAAYQEIRQQLLAIRTLIQQGLSDQRRLLIMSHLFRIFVALDESYTVPINTQKINPNANLTDSVMTYINQNFAEELTGRNLARQFHVSLTTLNQQFNKNLQMSISHYIRLVRLMNARRLLLETNQKVTFIASSSGFANDKTLNRNFKAWKGLTPGEYRQAYARYHQK</sequence>
<evidence type="ECO:0000259" key="4">
    <source>
        <dbReference type="PROSITE" id="PS01124"/>
    </source>
</evidence>
<protein>
    <submittedName>
        <fullName evidence="5">Helix-turn-helix domain-containing protein</fullName>
    </submittedName>
</protein>
<dbReference type="SUPFAM" id="SSF51215">
    <property type="entry name" value="Regulatory protein AraC"/>
    <property type="match status" value="1"/>
</dbReference>
<dbReference type="InterPro" id="IPR018062">
    <property type="entry name" value="HTH_AraC-typ_CS"/>
</dbReference>
<organism evidence="5 6">
    <name type="scientific">Lapidilactobacillus gannanensis</name>
    <dbReference type="NCBI Taxonomy" id="2486002"/>
    <lineage>
        <taxon>Bacteria</taxon>
        <taxon>Bacillati</taxon>
        <taxon>Bacillota</taxon>
        <taxon>Bacilli</taxon>
        <taxon>Lactobacillales</taxon>
        <taxon>Lactobacillaceae</taxon>
        <taxon>Lapidilactobacillus</taxon>
    </lineage>
</organism>
<accession>A0ABW4BMQ3</accession>
<dbReference type="SUPFAM" id="SSF46689">
    <property type="entry name" value="Homeodomain-like"/>
    <property type="match status" value="1"/>
</dbReference>
<dbReference type="Pfam" id="PF07883">
    <property type="entry name" value="Cupin_2"/>
    <property type="match status" value="1"/>
</dbReference>
<dbReference type="EMBL" id="JBHTOH010000030">
    <property type="protein sequence ID" value="MFD1410933.1"/>
    <property type="molecule type" value="Genomic_DNA"/>
</dbReference>
<name>A0ABW4BMQ3_9LACO</name>
<gene>
    <name evidence="5" type="ORF">ACFQ4R_04820</name>
</gene>
<evidence type="ECO:0000256" key="1">
    <source>
        <dbReference type="ARBA" id="ARBA00023015"/>
    </source>
</evidence>
<comment type="caution">
    <text evidence="5">The sequence shown here is derived from an EMBL/GenBank/DDBJ whole genome shotgun (WGS) entry which is preliminary data.</text>
</comment>
<dbReference type="SMART" id="SM00342">
    <property type="entry name" value="HTH_ARAC"/>
    <property type="match status" value="1"/>
</dbReference>
<dbReference type="InterPro" id="IPR009057">
    <property type="entry name" value="Homeodomain-like_sf"/>
</dbReference>
<evidence type="ECO:0000256" key="2">
    <source>
        <dbReference type="ARBA" id="ARBA00023125"/>
    </source>
</evidence>
<dbReference type="RefSeq" id="WP_125649289.1">
    <property type="nucleotide sequence ID" value="NZ_JBHTOH010000030.1"/>
</dbReference>
<dbReference type="PROSITE" id="PS00041">
    <property type="entry name" value="HTH_ARAC_FAMILY_1"/>
    <property type="match status" value="1"/>
</dbReference>
<keyword evidence="6" id="KW-1185">Reference proteome</keyword>
<dbReference type="PANTHER" id="PTHR43280">
    <property type="entry name" value="ARAC-FAMILY TRANSCRIPTIONAL REGULATOR"/>
    <property type="match status" value="1"/>
</dbReference>
<reference evidence="6" key="1">
    <citation type="journal article" date="2019" name="Int. J. Syst. Evol. Microbiol.">
        <title>The Global Catalogue of Microorganisms (GCM) 10K type strain sequencing project: providing services to taxonomists for standard genome sequencing and annotation.</title>
        <authorList>
            <consortium name="The Broad Institute Genomics Platform"/>
            <consortium name="The Broad Institute Genome Sequencing Center for Infectious Disease"/>
            <person name="Wu L."/>
            <person name="Ma J."/>
        </authorList>
    </citation>
    <scope>NUCLEOTIDE SEQUENCE [LARGE SCALE GENOMIC DNA]</scope>
    <source>
        <strain evidence="6">CCM 8937</strain>
    </source>
</reference>
<dbReference type="InterPro" id="IPR014710">
    <property type="entry name" value="RmlC-like_jellyroll"/>
</dbReference>
<dbReference type="InterPro" id="IPR037923">
    <property type="entry name" value="HTH-like"/>
</dbReference>
<dbReference type="Gene3D" id="2.60.120.10">
    <property type="entry name" value="Jelly Rolls"/>
    <property type="match status" value="1"/>
</dbReference>
<feature type="domain" description="HTH araC/xylS-type" evidence="4">
    <location>
        <begin position="180"/>
        <end position="278"/>
    </location>
</feature>